<dbReference type="GeneID" id="94693358"/>
<gene>
    <name evidence="1" type="ORF">SAMN05421547_1289</name>
</gene>
<protein>
    <recommendedName>
        <fullName evidence="3">DUF2946 domain-containing protein</fullName>
    </recommendedName>
</protein>
<proteinExistence type="predicted"/>
<reference evidence="1 2" key="1">
    <citation type="submission" date="2016-10" db="EMBL/GenBank/DDBJ databases">
        <authorList>
            <person name="de Groot N.N."/>
        </authorList>
    </citation>
    <scope>NUCLEOTIDE SEQUENCE [LARGE SCALE GENOMIC DNA]</scope>
    <source>
        <strain evidence="1 2">LMG 24775</strain>
    </source>
</reference>
<dbReference type="Proteomes" id="UP000183417">
    <property type="component" value="Unassembled WGS sequence"/>
</dbReference>
<evidence type="ECO:0000313" key="1">
    <source>
        <dbReference type="EMBL" id="SDZ48743.1"/>
    </source>
</evidence>
<dbReference type="AlphaFoldDB" id="A0A1H3TEL6"/>
<name>A0A1H3TEL6_9BURK</name>
<organism evidence="1 2">
    <name type="scientific">Delftia lacustris</name>
    <dbReference type="NCBI Taxonomy" id="558537"/>
    <lineage>
        <taxon>Bacteria</taxon>
        <taxon>Pseudomonadati</taxon>
        <taxon>Pseudomonadota</taxon>
        <taxon>Betaproteobacteria</taxon>
        <taxon>Burkholderiales</taxon>
        <taxon>Comamonadaceae</taxon>
        <taxon>Delftia</taxon>
    </lineage>
</organism>
<dbReference type="RefSeq" id="WP_016445422.1">
    <property type="nucleotide sequence ID" value="NZ_AP025556.1"/>
</dbReference>
<evidence type="ECO:0008006" key="3">
    <source>
        <dbReference type="Google" id="ProtNLM"/>
    </source>
</evidence>
<evidence type="ECO:0000313" key="2">
    <source>
        <dbReference type="Proteomes" id="UP000183417"/>
    </source>
</evidence>
<accession>A0A1H3TEL6</accession>
<dbReference type="EMBL" id="FNPE01000028">
    <property type="protein sequence ID" value="SDZ48743.1"/>
    <property type="molecule type" value="Genomic_DNA"/>
</dbReference>
<sequence>MHTLRTSSFWKRLALAWFLLTLGVAGASPFVNPKTMEFICSSGGAITMVVLDDEGQAQAPGQHTLDCSMCLAPALPLPPVSLAVAQPHPLAAALHPFAAAHIAALVGAPLPPRGPPAQA</sequence>